<reference evidence="1 2" key="1">
    <citation type="submission" date="2017-01" db="EMBL/GenBank/DDBJ databases">
        <title>Whole-Genome Shotgun Sequencing of Two beta-Proteobacterial Species in Search of the Bulgecin Biosynthetic Cluster.</title>
        <authorList>
            <person name="Horsman M.E."/>
            <person name="Marous D.R."/>
            <person name="Li R."/>
            <person name="Oliver R.A."/>
            <person name="Byun B."/>
            <person name="Emrich S.J."/>
            <person name="Boggess B."/>
            <person name="Townsend C.A."/>
            <person name="Mobashery S."/>
        </authorList>
    </citation>
    <scope>NUCLEOTIDE SEQUENCE [LARGE SCALE GENOMIC DNA]</scope>
    <source>
        <strain evidence="1 2">ATCC 31363</strain>
    </source>
</reference>
<comment type="caution">
    <text evidence="1">The sequence shown here is derived from an EMBL/GenBank/DDBJ whole genome shotgun (WGS) entry which is preliminary data.</text>
</comment>
<organism evidence="1 2">
    <name type="scientific">Paraburkholderia acidicola</name>
    <dbReference type="NCBI Taxonomy" id="1912599"/>
    <lineage>
        <taxon>Bacteria</taxon>
        <taxon>Pseudomonadati</taxon>
        <taxon>Pseudomonadota</taxon>
        <taxon>Betaproteobacteria</taxon>
        <taxon>Burkholderiales</taxon>
        <taxon>Burkholderiaceae</taxon>
        <taxon>Paraburkholderia</taxon>
    </lineage>
</organism>
<accession>A0A2A4EVD3</accession>
<protein>
    <submittedName>
        <fullName evidence="1">Uncharacterized protein</fullName>
    </submittedName>
</protein>
<dbReference type="Proteomes" id="UP000218022">
    <property type="component" value="Unassembled WGS sequence"/>
</dbReference>
<name>A0A2A4EVD3_9BURK</name>
<evidence type="ECO:0000313" key="2">
    <source>
        <dbReference type="Proteomes" id="UP000218022"/>
    </source>
</evidence>
<sequence length="66" mass="7640">MRIISLLIGRIERCANYSDYSDYPELTNVSARQRATQSALLFVQMVFLRRKWSNSSMRRITALVAA</sequence>
<dbReference type="AlphaFoldDB" id="A0A2A4EVD3"/>
<evidence type="ECO:0000313" key="1">
    <source>
        <dbReference type="EMBL" id="PCE24039.1"/>
    </source>
</evidence>
<gene>
    <name evidence="1" type="ORF">BWP39_30620</name>
</gene>
<proteinExistence type="predicted"/>
<dbReference type="EMBL" id="MTZV01000006">
    <property type="protein sequence ID" value="PCE24039.1"/>
    <property type="molecule type" value="Genomic_DNA"/>
</dbReference>